<dbReference type="AlphaFoldDB" id="A0AAV3R2K4"/>
<evidence type="ECO:0000313" key="2">
    <source>
        <dbReference type="EMBL" id="GAA0170228.1"/>
    </source>
</evidence>
<protein>
    <submittedName>
        <fullName evidence="2">Uncharacterized protein</fullName>
    </submittedName>
</protein>
<feature type="region of interest" description="Disordered" evidence="1">
    <location>
        <begin position="48"/>
        <end position="78"/>
    </location>
</feature>
<gene>
    <name evidence="2" type="ORF">LIER_24534</name>
</gene>
<comment type="caution">
    <text evidence="2">The sequence shown here is derived from an EMBL/GenBank/DDBJ whole genome shotgun (WGS) entry which is preliminary data.</text>
</comment>
<dbReference type="EMBL" id="BAABME010007150">
    <property type="protein sequence ID" value="GAA0170228.1"/>
    <property type="molecule type" value="Genomic_DNA"/>
</dbReference>
<evidence type="ECO:0000256" key="1">
    <source>
        <dbReference type="SAM" id="MobiDB-lite"/>
    </source>
</evidence>
<proteinExistence type="predicted"/>
<evidence type="ECO:0000313" key="3">
    <source>
        <dbReference type="Proteomes" id="UP001454036"/>
    </source>
</evidence>
<feature type="compositionally biased region" description="Polar residues" evidence="1">
    <location>
        <begin position="64"/>
        <end position="78"/>
    </location>
</feature>
<dbReference type="Proteomes" id="UP001454036">
    <property type="component" value="Unassembled WGS sequence"/>
</dbReference>
<name>A0AAV3R2K4_LITER</name>
<accession>A0AAV3R2K4</accession>
<reference evidence="2 3" key="1">
    <citation type="submission" date="2024-01" db="EMBL/GenBank/DDBJ databases">
        <title>The complete chloroplast genome sequence of Lithospermum erythrorhizon: insights into the phylogenetic relationship among Boraginaceae species and the maternal lineages of purple gromwells.</title>
        <authorList>
            <person name="Okada T."/>
            <person name="Watanabe K."/>
        </authorList>
    </citation>
    <scope>NUCLEOTIDE SEQUENCE [LARGE SCALE GENOMIC DNA]</scope>
</reference>
<sequence length="131" mass="15140">MNDVIHDVVVSFDDKKPERCSRKRKFEQFQDEGFFNCRNVAFERIIPSKKSRSQEMDSEDLNKIASSPRNKVGNSFHSQDNDYTNYVNDIVGIKTLTRLTIFFTLQVNAATALPSTNNHLLQHQSKETNKN</sequence>
<keyword evidence="3" id="KW-1185">Reference proteome</keyword>
<organism evidence="2 3">
    <name type="scientific">Lithospermum erythrorhizon</name>
    <name type="common">Purple gromwell</name>
    <name type="synonym">Lithospermum officinale var. erythrorhizon</name>
    <dbReference type="NCBI Taxonomy" id="34254"/>
    <lineage>
        <taxon>Eukaryota</taxon>
        <taxon>Viridiplantae</taxon>
        <taxon>Streptophyta</taxon>
        <taxon>Embryophyta</taxon>
        <taxon>Tracheophyta</taxon>
        <taxon>Spermatophyta</taxon>
        <taxon>Magnoliopsida</taxon>
        <taxon>eudicotyledons</taxon>
        <taxon>Gunneridae</taxon>
        <taxon>Pentapetalae</taxon>
        <taxon>asterids</taxon>
        <taxon>lamiids</taxon>
        <taxon>Boraginales</taxon>
        <taxon>Boraginaceae</taxon>
        <taxon>Boraginoideae</taxon>
        <taxon>Lithospermeae</taxon>
        <taxon>Lithospermum</taxon>
    </lineage>
</organism>